<dbReference type="InterPro" id="IPR001100">
    <property type="entry name" value="Pyr_nuc-diS_OxRdtase"/>
</dbReference>
<evidence type="ECO:0000313" key="9">
    <source>
        <dbReference type="Proteomes" id="UP000238205"/>
    </source>
</evidence>
<dbReference type="Proteomes" id="UP000238205">
    <property type="component" value="Unassembled WGS sequence"/>
</dbReference>
<dbReference type="GO" id="GO:0000166">
    <property type="term" value="F:nucleotide binding"/>
    <property type="evidence" value="ECO:0007669"/>
    <property type="project" value="UniProtKB-KW"/>
</dbReference>
<dbReference type="AlphaFoldDB" id="A0A2T0W9F7"/>
<dbReference type="PRINTS" id="PR00368">
    <property type="entry name" value="FADPNR"/>
</dbReference>
<protein>
    <submittedName>
        <fullName evidence="8">Glutathione reductase (NADPH)</fullName>
    </submittedName>
</protein>
<accession>A0A2T0W9F7</accession>
<dbReference type="PANTHER" id="PTHR43014:SF5">
    <property type="entry name" value="GLUTATHIONE REDUCTASE (NADPH)"/>
    <property type="match status" value="1"/>
</dbReference>
<keyword evidence="4" id="KW-0547">Nucleotide-binding</keyword>
<comment type="caution">
    <text evidence="8">The sequence shown here is derived from an EMBL/GenBank/DDBJ whole genome shotgun (WGS) entry which is preliminary data.</text>
</comment>
<dbReference type="PIRSF" id="PIRSF000350">
    <property type="entry name" value="Mercury_reductase_MerA"/>
    <property type="match status" value="1"/>
</dbReference>
<dbReference type="Pfam" id="PF07992">
    <property type="entry name" value="Pyr_redox_2"/>
    <property type="match status" value="1"/>
</dbReference>
<dbReference type="RefSeq" id="WP_106192008.1">
    <property type="nucleotide sequence ID" value="NZ_PVTO01000006.1"/>
</dbReference>
<evidence type="ECO:0000256" key="2">
    <source>
        <dbReference type="ARBA" id="ARBA00022630"/>
    </source>
</evidence>
<evidence type="ECO:0000259" key="6">
    <source>
        <dbReference type="Pfam" id="PF02852"/>
    </source>
</evidence>
<feature type="binding site" evidence="4">
    <location>
        <position position="299"/>
    </location>
    <ligand>
        <name>FAD</name>
        <dbReference type="ChEBI" id="CHEBI:57692"/>
    </ligand>
</feature>
<dbReference type="OrthoDB" id="9800167at2"/>
<dbReference type="GO" id="GO:0016491">
    <property type="term" value="F:oxidoreductase activity"/>
    <property type="evidence" value="ECO:0007669"/>
    <property type="project" value="InterPro"/>
</dbReference>
<evidence type="ECO:0000256" key="1">
    <source>
        <dbReference type="ARBA" id="ARBA00007532"/>
    </source>
</evidence>
<dbReference type="InterPro" id="IPR023753">
    <property type="entry name" value="FAD/NAD-binding_dom"/>
</dbReference>
<dbReference type="Gene3D" id="3.30.390.30">
    <property type="match status" value="1"/>
</dbReference>
<dbReference type="EMBL" id="PVTO01000006">
    <property type="protein sequence ID" value="PRY83134.1"/>
    <property type="molecule type" value="Genomic_DNA"/>
</dbReference>
<dbReference type="PANTHER" id="PTHR43014">
    <property type="entry name" value="MERCURIC REDUCTASE"/>
    <property type="match status" value="1"/>
</dbReference>
<feature type="domain" description="Pyridine nucleotide-disulphide oxidoreductase dimerisation" evidence="6">
    <location>
        <begin position="336"/>
        <end position="438"/>
    </location>
</feature>
<comment type="similarity">
    <text evidence="1">Belongs to the class-I pyridine nucleotide-disulfide oxidoreductase family.</text>
</comment>
<dbReference type="InterPro" id="IPR036188">
    <property type="entry name" value="FAD/NAD-bd_sf"/>
</dbReference>
<dbReference type="SUPFAM" id="SSF55424">
    <property type="entry name" value="FAD/NAD-linked reductases, dimerisation (C-terminal) domain"/>
    <property type="match status" value="1"/>
</dbReference>
<feature type="domain" description="FAD/NAD(P)-binding" evidence="7">
    <location>
        <begin position="5"/>
        <end position="313"/>
    </location>
</feature>
<dbReference type="SUPFAM" id="SSF51905">
    <property type="entry name" value="FAD/NAD(P)-binding domain"/>
    <property type="match status" value="1"/>
</dbReference>
<feature type="binding site" evidence="4">
    <location>
        <position position="51"/>
    </location>
    <ligand>
        <name>FAD</name>
        <dbReference type="ChEBI" id="CHEBI:57692"/>
    </ligand>
</feature>
<gene>
    <name evidence="8" type="ORF">CLV38_10639</name>
</gene>
<feature type="disulfide bond" description="Redox-active" evidence="5">
    <location>
        <begin position="42"/>
        <end position="47"/>
    </location>
</feature>
<dbReference type="Pfam" id="PF02852">
    <property type="entry name" value="Pyr_redox_dim"/>
    <property type="match status" value="1"/>
</dbReference>
<dbReference type="InterPro" id="IPR004099">
    <property type="entry name" value="Pyr_nucl-diS_OxRdtase_dimer"/>
</dbReference>
<keyword evidence="3 4" id="KW-0274">FAD</keyword>
<proteinExistence type="inferred from homology"/>
<dbReference type="PRINTS" id="PR00411">
    <property type="entry name" value="PNDRDTASEI"/>
</dbReference>
<reference evidence="8 9" key="1">
    <citation type="submission" date="2018-03" db="EMBL/GenBank/DDBJ databases">
        <title>Genomic Encyclopedia of Archaeal and Bacterial Type Strains, Phase II (KMG-II): from individual species to whole genera.</title>
        <authorList>
            <person name="Goeker M."/>
        </authorList>
    </citation>
    <scope>NUCLEOTIDE SEQUENCE [LARGE SCALE GENOMIC DNA]</scope>
    <source>
        <strain evidence="8 9">DSM 13175</strain>
    </source>
</reference>
<dbReference type="Gene3D" id="3.50.50.60">
    <property type="entry name" value="FAD/NAD(P)-binding domain"/>
    <property type="match status" value="2"/>
</dbReference>
<evidence type="ECO:0000313" key="8">
    <source>
        <dbReference type="EMBL" id="PRY83134.1"/>
    </source>
</evidence>
<feature type="binding site" evidence="4">
    <location>
        <position position="259"/>
    </location>
    <ligand>
        <name>NAD(+)</name>
        <dbReference type="ChEBI" id="CHEBI:57540"/>
    </ligand>
</feature>
<organism evidence="8 9">
    <name type="scientific">Alkalibacterium olivapovliticus</name>
    <dbReference type="NCBI Taxonomy" id="99907"/>
    <lineage>
        <taxon>Bacteria</taxon>
        <taxon>Bacillati</taxon>
        <taxon>Bacillota</taxon>
        <taxon>Bacilli</taxon>
        <taxon>Lactobacillales</taxon>
        <taxon>Carnobacteriaceae</taxon>
        <taxon>Alkalibacterium</taxon>
    </lineage>
</organism>
<sequence length="446" mass="48193">MEKVYDVIVIGSGVAGKSIASGLATEDKQVAIIEEDLWGGTCPNRGCDPKKVLVSAVEALDQANQLNGKGIKNSPTIDWPELMAFKKTFTDPVSEQSRKGLDSSGAETFTGTAEFIDSKTIKVGDRALKASQFVIATGARPSLLDIPGKEHFLTSDDFLSLPEMPDTITFVGAGYISFELAAIANAAGADVHVIQHNDSPLKAYDQGYVRTVMAELESKGVQFHLNTDLAEINKTDQGYLLCDEADFKLTTDLVFGTTGRIPNTEKLKLENAGVEGDKKGILVNEYLQTSNPTIFALGDVLSKKQPNLTPVSSFESAYLLSYLTDKTTEPIAYPSIPTIVFSTPRLAQVGVSAKEAGDDPDRFDQTDIDATKWFSYSRSNEPVSKIKVITDKQSGLLVGATCLNNKADELINYLAFLIDRKIPAADLSKMVFAYPSIGSDLASIYS</sequence>
<name>A0A2T0W9F7_9LACT</name>
<feature type="binding site" evidence="4">
    <location>
        <begin position="172"/>
        <end position="179"/>
    </location>
    <ligand>
        <name>NAD(+)</name>
        <dbReference type="ChEBI" id="CHEBI:57540"/>
    </ligand>
</feature>
<evidence type="ECO:0000256" key="3">
    <source>
        <dbReference type="ARBA" id="ARBA00022827"/>
    </source>
</evidence>
<evidence type="ECO:0000256" key="4">
    <source>
        <dbReference type="PIRSR" id="PIRSR000350-3"/>
    </source>
</evidence>
<keyword evidence="4" id="KW-0520">NAD</keyword>
<evidence type="ECO:0000256" key="5">
    <source>
        <dbReference type="PIRSR" id="PIRSR000350-4"/>
    </source>
</evidence>
<evidence type="ECO:0000259" key="7">
    <source>
        <dbReference type="Pfam" id="PF07992"/>
    </source>
</evidence>
<keyword evidence="2" id="KW-0285">Flavoprotein</keyword>
<comment type="cofactor">
    <cofactor evidence="4">
        <name>FAD</name>
        <dbReference type="ChEBI" id="CHEBI:57692"/>
    </cofactor>
    <text evidence="4">Binds 1 FAD per subunit.</text>
</comment>
<keyword evidence="9" id="KW-1185">Reference proteome</keyword>
<dbReference type="InterPro" id="IPR016156">
    <property type="entry name" value="FAD/NAD-linked_Rdtase_dimer_sf"/>
</dbReference>